<gene>
    <name evidence="1" type="ORF">GCK72_023402</name>
</gene>
<dbReference type="GeneID" id="78777673"/>
<dbReference type="Proteomes" id="UP000483820">
    <property type="component" value="Chromosome X"/>
</dbReference>
<reference evidence="1 2" key="1">
    <citation type="submission" date="2019-12" db="EMBL/GenBank/DDBJ databases">
        <title>Chromosome-level assembly of the Caenorhabditis remanei genome.</title>
        <authorList>
            <person name="Teterina A.A."/>
            <person name="Willis J.H."/>
            <person name="Phillips P.C."/>
        </authorList>
    </citation>
    <scope>NUCLEOTIDE SEQUENCE [LARGE SCALE GENOMIC DNA]</scope>
    <source>
        <strain evidence="1 2">PX506</strain>
        <tissue evidence="1">Whole organism</tissue>
    </source>
</reference>
<protein>
    <submittedName>
        <fullName evidence="1">Uncharacterized protein</fullName>
    </submittedName>
</protein>
<organism evidence="1 2">
    <name type="scientific">Caenorhabditis remanei</name>
    <name type="common">Caenorhabditis vulgaris</name>
    <dbReference type="NCBI Taxonomy" id="31234"/>
    <lineage>
        <taxon>Eukaryota</taxon>
        <taxon>Metazoa</taxon>
        <taxon>Ecdysozoa</taxon>
        <taxon>Nematoda</taxon>
        <taxon>Chromadorea</taxon>
        <taxon>Rhabditida</taxon>
        <taxon>Rhabditina</taxon>
        <taxon>Rhabditomorpha</taxon>
        <taxon>Rhabditoidea</taxon>
        <taxon>Rhabditidae</taxon>
        <taxon>Peloderinae</taxon>
        <taxon>Caenorhabditis</taxon>
    </lineage>
</organism>
<evidence type="ECO:0000313" key="2">
    <source>
        <dbReference type="Proteomes" id="UP000483820"/>
    </source>
</evidence>
<dbReference type="KEGG" id="crq:GCK72_023402"/>
<sequence length="272" mass="30167">MKVRSTKYLPVSVSSICDPHLGTIKNVLVSFLLALCLDSGDVGSSSWFSDCIGLKMDNETTSQPMAESTYGNEGVLNHSSQESLLDIIIGAQDEWCESEIVGHDSSGDSRASIGHLLADDTVGDHVYSKSSVSFWNIGDEVSLSMSLLDDWPWVLHSSVVFSGNWNDLIGDKLANVCTEFCLVSGQVEVDSRRHCLVGSAEHACAFRQISGEHLLKISIFSTIKDWINKSNDWQKINRWEEHTTRRIVCVASVCYHQLERKMCCEGREEKSG</sequence>
<evidence type="ECO:0000313" key="1">
    <source>
        <dbReference type="EMBL" id="KAF1746944.1"/>
    </source>
</evidence>
<dbReference type="EMBL" id="WUAV01000006">
    <property type="protein sequence ID" value="KAF1746944.1"/>
    <property type="molecule type" value="Genomic_DNA"/>
</dbReference>
<name>A0A6A5FWT1_CAERE</name>
<proteinExistence type="predicted"/>
<dbReference type="RefSeq" id="XP_053578944.1">
    <property type="nucleotide sequence ID" value="XM_053735378.1"/>
</dbReference>
<dbReference type="CTD" id="78777673"/>
<accession>A0A6A5FWT1</accession>
<dbReference type="AlphaFoldDB" id="A0A6A5FWT1"/>
<comment type="caution">
    <text evidence="1">The sequence shown here is derived from an EMBL/GenBank/DDBJ whole genome shotgun (WGS) entry which is preliminary data.</text>
</comment>